<evidence type="ECO:0000313" key="1">
    <source>
        <dbReference type="EMBL" id="AKH39225.1"/>
    </source>
</evidence>
<evidence type="ECO:0000313" key="2">
    <source>
        <dbReference type="Proteomes" id="UP000034156"/>
    </source>
</evidence>
<name>A0A0F7KFM1_9PROT</name>
<organism evidence="1 2">
    <name type="scientific">Nitrosomonas communis</name>
    <dbReference type="NCBI Taxonomy" id="44574"/>
    <lineage>
        <taxon>Bacteria</taxon>
        <taxon>Pseudomonadati</taxon>
        <taxon>Pseudomonadota</taxon>
        <taxon>Betaproteobacteria</taxon>
        <taxon>Nitrosomonadales</taxon>
        <taxon>Nitrosomonadaceae</taxon>
        <taxon>Nitrosomonas</taxon>
    </lineage>
</organism>
<sequence length="193" mass="22497">MSNEIARKNRIKFLLLMLAMLSPVIASYFFHVLEIRPEGTVNYGELLEIKPLKGQALNIENNTIFRPRNMHGKWSLVTIDSGQCNEYCQKKLYQMRQVRLVQNTEKDRVERIWLIDDHNVPDQDIKNEYEGTVLLSGKDSDLLNEFPAVLSQHDHIYVVDPMGNLMMRFPKDADPTKISKDIKHLLKLSHLEH</sequence>
<keyword evidence="2" id="KW-1185">Reference proteome</keyword>
<dbReference type="KEGG" id="nco:AAW31_17655"/>
<proteinExistence type="predicted"/>
<dbReference type="AlphaFoldDB" id="A0A0F7KFM1"/>
<dbReference type="OrthoDB" id="9180342at2"/>
<reference evidence="1 2" key="2">
    <citation type="journal article" date="2016" name="Genome Announc.">
        <title>Genome Sequence of Nitrosomonas communis Strain Nm2, a Mesophilic Ammonia-Oxidizing Bacterium Isolated from Mediterranean Soil.</title>
        <authorList>
            <person name="Kozlowski J.A."/>
            <person name="Kits K.D."/>
            <person name="Stein L.Y."/>
        </authorList>
    </citation>
    <scope>NUCLEOTIDE SEQUENCE [LARGE SCALE GENOMIC DNA]</scope>
    <source>
        <strain evidence="1 2">Nm2</strain>
    </source>
</reference>
<dbReference type="EMBL" id="CP011451">
    <property type="protein sequence ID" value="AKH39225.1"/>
    <property type="molecule type" value="Genomic_DNA"/>
</dbReference>
<dbReference type="PATRIC" id="fig|44574.3.peg.4245"/>
<protein>
    <submittedName>
        <fullName evidence="1">Membrane protein</fullName>
    </submittedName>
</protein>
<dbReference type="InterPro" id="IPR036249">
    <property type="entry name" value="Thioredoxin-like_sf"/>
</dbReference>
<reference evidence="2" key="1">
    <citation type="submission" date="2015-05" db="EMBL/GenBank/DDBJ databases">
        <title>Draft genome of Nitrosomonas communis strain Nm2.</title>
        <authorList>
            <person name="Kozlowski J.A."/>
            <person name="Kits K.D."/>
            <person name="Stein L.Y."/>
        </authorList>
    </citation>
    <scope>NUCLEOTIDE SEQUENCE [LARGE SCALE GENOMIC DNA]</scope>
    <source>
        <strain evidence="2">Nm2</strain>
    </source>
</reference>
<dbReference type="SUPFAM" id="SSF52833">
    <property type="entry name" value="Thioredoxin-like"/>
    <property type="match status" value="1"/>
</dbReference>
<dbReference type="Proteomes" id="UP000034156">
    <property type="component" value="Chromosome"/>
</dbReference>
<gene>
    <name evidence="1" type="ORF">AAW31_17655</name>
</gene>
<dbReference type="RefSeq" id="WP_046851245.1">
    <property type="nucleotide sequence ID" value="NZ_CBDIPD010000070.1"/>
</dbReference>
<accession>A0A0F7KFM1</accession>